<evidence type="ECO:0000256" key="1">
    <source>
        <dbReference type="SAM" id="MobiDB-lite"/>
    </source>
</evidence>
<dbReference type="SUPFAM" id="SSF52540">
    <property type="entry name" value="P-loop containing nucleoside triphosphate hydrolases"/>
    <property type="match status" value="1"/>
</dbReference>
<accession>A0A830H974</accession>
<evidence type="ECO:0000313" key="4">
    <source>
        <dbReference type="Proteomes" id="UP000660262"/>
    </source>
</evidence>
<feature type="region of interest" description="Disordered" evidence="1">
    <location>
        <begin position="35"/>
        <end position="58"/>
    </location>
</feature>
<organism evidence="3 4">
    <name type="scientific">Pycnococcus provasolii</name>
    <dbReference type="NCBI Taxonomy" id="41880"/>
    <lineage>
        <taxon>Eukaryota</taxon>
        <taxon>Viridiplantae</taxon>
        <taxon>Chlorophyta</taxon>
        <taxon>Pseudoscourfieldiophyceae</taxon>
        <taxon>Pseudoscourfieldiales</taxon>
        <taxon>Pycnococcaceae</taxon>
        <taxon>Pycnococcus</taxon>
    </lineage>
</organism>
<dbReference type="Pfam" id="PF13469">
    <property type="entry name" value="Sulfotransfer_3"/>
    <property type="match status" value="1"/>
</dbReference>
<keyword evidence="4" id="KW-1185">Reference proteome</keyword>
<evidence type="ECO:0000313" key="3">
    <source>
        <dbReference type="EMBL" id="GHP03248.1"/>
    </source>
</evidence>
<keyword evidence="2" id="KW-1133">Transmembrane helix</keyword>
<sequence length="603" mass="65824">MAAHTFKKSGFLEVCGWWGRGDVVDPAARRHAHGGGGRIILPSSSSSTSSSSYSSKPFSASAPALRRVFLGRFGFGMSPFGQGGHGKSWACIYLTLLISLALLLLIVGPILVLLLVLDVSHSSHSSGRFQTSSLQEDLASAVLWASSQSASASASTLQKTSTEKSMQHPTRSQFVAYEDDVFQVKLPVFYNGPIVIGGLGGSGTRAVAKAMEAMGVHMGVADHLNGALDNVCTSLTLRNVCVREVNEALAQEVNALSETNAAYSLAQKVIRELGDGSTANAVAWSDDRINAANDEVRRSAKAVLAWIAVSFLEYWRHFSAEHAGQPILGGAHRRRRRHKYRRDFGQEPDSESLSPRRGVRRRRALRDDGKMWLDPRSPPKAYGLKNPSAIYLVPALARLFPNMIFVHVVRDGRDFAIGGKMMTMHRLWHTAMLAADRERDPESYQPSEIPDIESHCGLSCHAKRVLFWSVANGNASVACENLLEKDRCITVRTESLAGVKDTRATTASETFDRLAHIVSSTSGKSDENDVRRLKSLARVAVAMPILRGTTTAAGTFDPCQHYGSAKWMPHTYPTERVHLYEVGKASFARFQYAQEVGPCTVSP</sequence>
<gene>
    <name evidence="3" type="ORF">PPROV_000200300</name>
</gene>
<protein>
    <submittedName>
        <fullName evidence="3">Uncharacterized protein</fullName>
    </submittedName>
</protein>
<comment type="caution">
    <text evidence="3">The sequence shown here is derived from an EMBL/GenBank/DDBJ whole genome shotgun (WGS) entry which is preliminary data.</text>
</comment>
<dbReference type="EMBL" id="BNJQ01000005">
    <property type="protein sequence ID" value="GHP03248.1"/>
    <property type="molecule type" value="Genomic_DNA"/>
</dbReference>
<evidence type="ECO:0000256" key="2">
    <source>
        <dbReference type="SAM" id="Phobius"/>
    </source>
</evidence>
<dbReference type="InterPro" id="IPR027417">
    <property type="entry name" value="P-loop_NTPase"/>
</dbReference>
<dbReference type="Gene3D" id="3.40.50.300">
    <property type="entry name" value="P-loop containing nucleotide triphosphate hydrolases"/>
    <property type="match status" value="1"/>
</dbReference>
<reference evidence="3" key="1">
    <citation type="submission" date="2020-10" db="EMBL/GenBank/DDBJ databases">
        <title>Unveiling of a novel bifunctional photoreceptor, Dualchrome1, isolated from a cosmopolitan green alga.</title>
        <authorList>
            <person name="Suzuki S."/>
            <person name="Kawachi M."/>
        </authorList>
    </citation>
    <scope>NUCLEOTIDE SEQUENCE</scope>
    <source>
        <strain evidence="3">NIES 2893</strain>
    </source>
</reference>
<proteinExistence type="predicted"/>
<feature type="compositionally biased region" description="Low complexity" evidence="1">
    <location>
        <begin position="42"/>
        <end position="58"/>
    </location>
</feature>
<keyword evidence="2" id="KW-0812">Transmembrane</keyword>
<keyword evidence="2" id="KW-0472">Membrane</keyword>
<dbReference type="AlphaFoldDB" id="A0A830H974"/>
<name>A0A830H974_9CHLO</name>
<feature type="region of interest" description="Disordered" evidence="1">
    <location>
        <begin position="340"/>
        <end position="360"/>
    </location>
</feature>
<dbReference type="Proteomes" id="UP000660262">
    <property type="component" value="Unassembled WGS sequence"/>
</dbReference>
<feature type="transmembrane region" description="Helical" evidence="2">
    <location>
        <begin position="92"/>
        <end position="117"/>
    </location>
</feature>